<dbReference type="PANTHER" id="PTHR41287">
    <property type="match status" value="1"/>
</dbReference>
<name>A0A1S1M012_MYCCH</name>
<keyword evidence="2" id="KW-1185">Reference proteome</keyword>
<gene>
    <name evidence="1" type="ORF">BKG84_25890</name>
</gene>
<dbReference type="PANTHER" id="PTHR41287:SF1">
    <property type="entry name" value="PROTEIN YMFN"/>
    <property type="match status" value="1"/>
</dbReference>
<protein>
    <recommendedName>
        <fullName evidence="3">Terminase</fullName>
    </recommendedName>
</protein>
<reference evidence="1 2" key="1">
    <citation type="submission" date="2016-10" db="EMBL/GenBank/DDBJ databases">
        <title>Evaluation of Human, Veterinary and Environmental Mycobacterium chelonae Isolates by Core Genome Phylogenomic Analysis, Targeted Gene Comparison, and Anti-microbial Susceptibility Patterns: A Tale of Mistaken Identities.</title>
        <authorList>
            <person name="Fogelson S.B."/>
            <person name="Camus A.C."/>
            <person name="Lorenz W."/>
            <person name="Vasireddy R."/>
            <person name="Vasireddy S."/>
            <person name="Smith T."/>
            <person name="Brown-Elliott B.A."/>
            <person name="Wallace R.J.Jr."/>
            <person name="Hasan N.A."/>
            <person name="Reischl U."/>
            <person name="Sanchez S."/>
        </authorList>
    </citation>
    <scope>NUCLEOTIDE SEQUENCE [LARGE SCALE GENOMIC DNA]</scope>
    <source>
        <strain evidence="1 2">15518</strain>
    </source>
</reference>
<accession>A0A1S1M012</accession>
<proteinExistence type="predicted"/>
<dbReference type="InterPro" id="IPR027417">
    <property type="entry name" value="P-loop_NTPase"/>
</dbReference>
<dbReference type="AlphaFoldDB" id="A0A1S1M012"/>
<dbReference type="Proteomes" id="UP000179441">
    <property type="component" value="Unassembled WGS sequence"/>
</dbReference>
<evidence type="ECO:0008006" key="3">
    <source>
        <dbReference type="Google" id="ProtNLM"/>
    </source>
</evidence>
<sequence length="532" mass="58265">MTTGVVSAPTLKGYTKPRLFTPPLAAHCDTSRPDACGCGCGLNPDTSWGFECIGFLENFLGWTLLPYQKWLYIHALEKGADGTGFRLRTVVILIARQNGKTQWLKGLGLWRLYLDSKGISSAGCPAAKTVVIAAQGLEYAEGTLAAVVDDVKESAKLRLEFVRHRTANGKHAMFLTGKRSWRAVAQNRKAGRSFSIDLAMLDELREHTNWETWDAVVPTTTARKYSQAISASNAGDKKSIVLRSVRDGSLQAIIAGKTEETQLGLFEWSAPDDSDPYDRSVWPMANPAMGWLDGHDEASLAAKLEAKRADIAGFKTEHLCQWVDSLAPGIIPAEDWQATLDELSRRAEGAPVWAAVDVNWQRSRGYVAIAARRPDGLLHVEVVAAERGTEWIIPWFKARPGKFQTVAVQARGAPASGFIEDMIDAGIPVLEWGGGDLTKGCGDFYDQVVQRIVRHRSQPALDTAAVATVAKKLGDAWVFDRQGSPIDASPLVACAAAAWAESVRLAGPDKVPDVHEWPSEEEIMEWQKEELY</sequence>
<dbReference type="Gene3D" id="3.40.50.300">
    <property type="entry name" value="P-loop containing nucleotide triphosphate hydrolases"/>
    <property type="match status" value="1"/>
</dbReference>
<evidence type="ECO:0000313" key="2">
    <source>
        <dbReference type="Proteomes" id="UP000179441"/>
    </source>
</evidence>
<dbReference type="InterPro" id="IPR005021">
    <property type="entry name" value="Terminase_largesu-like"/>
</dbReference>
<comment type="caution">
    <text evidence="1">The sequence shown here is derived from an EMBL/GenBank/DDBJ whole genome shotgun (WGS) entry which is preliminary data.</text>
</comment>
<dbReference type="RefSeq" id="WP_070916957.1">
    <property type="nucleotide sequence ID" value="NZ_MLIR01000012.1"/>
</dbReference>
<evidence type="ECO:0000313" key="1">
    <source>
        <dbReference type="EMBL" id="OHU75893.1"/>
    </source>
</evidence>
<dbReference type="EMBL" id="MLIS01000047">
    <property type="protein sequence ID" value="OHU75893.1"/>
    <property type="molecule type" value="Genomic_DNA"/>
</dbReference>
<organism evidence="1 2">
    <name type="scientific">Mycobacteroides chelonae</name>
    <name type="common">Mycobacterium chelonae</name>
    <dbReference type="NCBI Taxonomy" id="1774"/>
    <lineage>
        <taxon>Bacteria</taxon>
        <taxon>Bacillati</taxon>
        <taxon>Actinomycetota</taxon>
        <taxon>Actinomycetes</taxon>
        <taxon>Mycobacteriales</taxon>
        <taxon>Mycobacteriaceae</taxon>
        <taxon>Mycobacteroides</taxon>
    </lineage>
</organism>